<dbReference type="Pfam" id="PF01237">
    <property type="entry name" value="Oxysterol_BP"/>
    <property type="match status" value="2"/>
</dbReference>
<dbReference type="Proteomes" id="UP000235392">
    <property type="component" value="Unassembled WGS sequence"/>
</dbReference>
<reference evidence="7 8" key="1">
    <citation type="submission" date="2017-11" db="EMBL/GenBank/DDBJ databases">
        <title>De novo assembly and phasing of dikaryotic genomes from two isolates of Puccinia coronata f. sp. avenae, the causal agent of oat crown rust.</title>
        <authorList>
            <person name="Miller M.E."/>
            <person name="Zhang Y."/>
            <person name="Omidvar V."/>
            <person name="Sperschneider J."/>
            <person name="Schwessinger B."/>
            <person name="Raley C."/>
            <person name="Palmer J.M."/>
            <person name="Garnica D."/>
            <person name="Upadhyaya N."/>
            <person name="Rathjen J."/>
            <person name="Taylor J.M."/>
            <person name="Park R.F."/>
            <person name="Dodds P.N."/>
            <person name="Hirsch C.D."/>
            <person name="Kianian S.F."/>
            <person name="Figueroa M."/>
        </authorList>
    </citation>
    <scope>NUCLEOTIDE SEQUENCE [LARGE SCALE GENOMIC DNA]</scope>
    <source>
        <strain evidence="5">12NC29</strain>
        <strain evidence="4">12SD80</strain>
    </source>
</reference>
<evidence type="ECO:0000313" key="8">
    <source>
        <dbReference type="Proteomes" id="UP000235392"/>
    </source>
</evidence>
<dbReference type="STRING" id="200324.A0A2N5TAP7"/>
<dbReference type="GO" id="GO:0005829">
    <property type="term" value="C:cytosol"/>
    <property type="evidence" value="ECO:0007669"/>
    <property type="project" value="TreeGrafter"/>
</dbReference>
<evidence type="ECO:0000313" key="5">
    <source>
        <dbReference type="EMBL" id="PLW37238.1"/>
    </source>
</evidence>
<dbReference type="Proteomes" id="UP000235388">
    <property type="component" value="Unassembled WGS sequence"/>
</dbReference>
<feature type="region of interest" description="Disordered" evidence="3">
    <location>
        <begin position="164"/>
        <end position="202"/>
    </location>
</feature>
<dbReference type="EMBL" id="PGCI01000661">
    <property type="protein sequence ID" value="PLW22510.1"/>
    <property type="molecule type" value="Genomic_DNA"/>
</dbReference>
<dbReference type="PROSITE" id="PS01013">
    <property type="entry name" value="OSBP"/>
    <property type="match status" value="1"/>
</dbReference>
<feature type="region of interest" description="Disordered" evidence="3">
    <location>
        <begin position="502"/>
        <end position="535"/>
    </location>
</feature>
<proteinExistence type="inferred from homology"/>
<dbReference type="SUPFAM" id="SSF144000">
    <property type="entry name" value="Oxysterol-binding protein-like"/>
    <property type="match status" value="1"/>
</dbReference>
<comment type="similarity">
    <text evidence="1 2">Belongs to the OSBP family.</text>
</comment>
<evidence type="ECO:0000256" key="2">
    <source>
        <dbReference type="RuleBase" id="RU003844"/>
    </source>
</evidence>
<comment type="caution">
    <text evidence="4">The sequence shown here is derived from an EMBL/GenBank/DDBJ whole genome shotgun (WGS) entry which is preliminary data.</text>
</comment>
<dbReference type="EMBL" id="PGCI01000007">
    <property type="protein sequence ID" value="PLW51122.1"/>
    <property type="molecule type" value="Genomic_DNA"/>
</dbReference>
<dbReference type="EMBL" id="PGCJ01000225">
    <property type="protein sequence ID" value="PLW37238.1"/>
    <property type="molecule type" value="Genomic_DNA"/>
</dbReference>
<sequence length="561" mass="62423">MPSLSRRSSSSTSHPHQGHSLSNSPSSNSLSLDAATSSTHADAADPQDETKFKQLLTVLKKAIGVKDMGAMRLSLPAHLITPVGNLEYWCYLDRPDLFAAINDSDNDFERMLAVLRWTLTKDCKFVHGPICKPYNSVLGEQFRCLYDVIPSKVDGESGDLLLFDTPSRATSPTPPVSKRAMSSQTTSSSTALDPEDPPGALWEANRSRSSLATSVNNNNNNNNKSTSPPTARVVFLNEQVSHHPPISCFWYEARSTLDTPSSKPLVIAHGVDQISAKFTGTSVKVFPGPMNKGIFLKLPNRNEEYEITHPTATVTGLIRASPYVVITDYAYITCRSAQKQRFRAMINYVDESWVGKAKFALEGVIYELHDTEDGGEWTKIKQVPSERIWCKFSGSWRGSVTYTMTEQSRNKWCGLSDSNKTLELINLERLPPLPKTVKPEERQTEMESRKFWSSLTRLIQAKNFAEATKVKQAIEQHQRDLAQKRKTDNNPFVPLIFRIDDDDHQQDDDDNTNHNLQPAAPGLPAPDGYAKFSKPTLTPAGAKILEAEFSGYGYDLPPLDA</sequence>
<dbReference type="OrthoDB" id="48057at2759"/>
<dbReference type="InterPro" id="IPR018494">
    <property type="entry name" value="Oxysterol-bd_CS"/>
</dbReference>
<name>A0A2N5TAP7_9BASI</name>
<evidence type="ECO:0000313" key="6">
    <source>
        <dbReference type="EMBL" id="PLW51122.1"/>
    </source>
</evidence>
<evidence type="ECO:0008006" key="9">
    <source>
        <dbReference type="Google" id="ProtNLM"/>
    </source>
</evidence>
<feature type="compositionally biased region" description="Low complexity" evidence="3">
    <location>
        <begin position="1"/>
        <end position="13"/>
    </location>
</feature>
<evidence type="ECO:0000256" key="1">
    <source>
        <dbReference type="ARBA" id="ARBA00008842"/>
    </source>
</evidence>
<dbReference type="PANTHER" id="PTHR10972">
    <property type="entry name" value="OXYSTEROL-BINDING PROTEIN-RELATED"/>
    <property type="match status" value="1"/>
</dbReference>
<keyword evidence="7" id="KW-1185">Reference proteome</keyword>
<dbReference type="GO" id="GO:0032934">
    <property type="term" value="F:sterol binding"/>
    <property type="evidence" value="ECO:0007669"/>
    <property type="project" value="TreeGrafter"/>
</dbReference>
<gene>
    <name evidence="5" type="ORF">PCANC_18605</name>
    <name evidence="6" type="ORF">PCASD_02496</name>
    <name evidence="4" type="ORF">PCASD_20025</name>
</gene>
<feature type="compositionally biased region" description="Low complexity" evidence="3">
    <location>
        <begin position="20"/>
        <end position="41"/>
    </location>
</feature>
<dbReference type="PANTHER" id="PTHR10972:SF212">
    <property type="entry name" value="OXYSTEROL-BINDING PROTEIN-LIKE PROTEIN 1"/>
    <property type="match status" value="1"/>
</dbReference>
<feature type="region of interest" description="Disordered" evidence="3">
    <location>
        <begin position="1"/>
        <end position="46"/>
    </location>
</feature>
<organism evidence="4 8">
    <name type="scientific">Puccinia coronata f. sp. avenae</name>
    <dbReference type="NCBI Taxonomy" id="200324"/>
    <lineage>
        <taxon>Eukaryota</taxon>
        <taxon>Fungi</taxon>
        <taxon>Dikarya</taxon>
        <taxon>Basidiomycota</taxon>
        <taxon>Pucciniomycotina</taxon>
        <taxon>Pucciniomycetes</taxon>
        <taxon>Pucciniales</taxon>
        <taxon>Pucciniaceae</taxon>
        <taxon>Puccinia</taxon>
    </lineage>
</organism>
<dbReference type="AlphaFoldDB" id="A0A2N5TAP7"/>
<evidence type="ECO:0000313" key="7">
    <source>
        <dbReference type="Proteomes" id="UP000235388"/>
    </source>
</evidence>
<evidence type="ECO:0000313" key="4">
    <source>
        <dbReference type="EMBL" id="PLW22510.1"/>
    </source>
</evidence>
<dbReference type="InterPro" id="IPR000648">
    <property type="entry name" value="Oxysterol-bd"/>
</dbReference>
<dbReference type="InterPro" id="IPR037239">
    <property type="entry name" value="OSBP_sf"/>
</dbReference>
<dbReference type="Gene3D" id="3.30.70.3490">
    <property type="match status" value="1"/>
</dbReference>
<accession>A0A2N5TAP7</accession>
<dbReference type="GO" id="GO:0016020">
    <property type="term" value="C:membrane"/>
    <property type="evidence" value="ECO:0007669"/>
    <property type="project" value="TreeGrafter"/>
</dbReference>
<dbReference type="Gene3D" id="2.40.160.120">
    <property type="match status" value="1"/>
</dbReference>
<evidence type="ECO:0000256" key="3">
    <source>
        <dbReference type="SAM" id="MobiDB-lite"/>
    </source>
</evidence>
<protein>
    <recommendedName>
        <fullName evidence="9">Oxysterol-binding protein</fullName>
    </recommendedName>
</protein>